<feature type="region of interest" description="Disordered" evidence="2">
    <location>
        <begin position="1"/>
        <end position="61"/>
    </location>
</feature>
<feature type="compositionally biased region" description="Polar residues" evidence="2">
    <location>
        <begin position="153"/>
        <end position="165"/>
    </location>
</feature>
<dbReference type="Gene3D" id="1.20.1640.10">
    <property type="entry name" value="Multidrug efflux transporter AcrB transmembrane domain"/>
    <property type="match status" value="2"/>
</dbReference>
<evidence type="ECO:0000256" key="2">
    <source>
        <dbReference type="SAM" id="MobiDB-lite"/>
    </source>
</evidence>
<feature type="domain" description="SSD" evidence="4">
    <location>
        <begin position="452"/>
        <end position="609"/>
    </location>
</feature>
<gene>
    <name evidence="5" type="ORF">SEMRO_340_G121180.1</name>
</gene>
<feature type="transmembrane region" description="Helical" evidence="3">
    <location>
        <begin position="515"/>
        <end position="535"/>
    </location>
</feature>
<keyword evidence="6" id="KW-1185">Reference proteome</keyword>
<proteinExistence type="inferred from homology"/>
<feature type="transmembrane region" description="Helical" evidence="3">
    <location>
        <begin position="956"/>
        <end position="977"/>
    </location>
</feature>
<accession>A0A9N8HD05</accession>
<feature type="compositionally biased region" description="Acidic residues" evidence="2">
    <location>
        <begin position="23"/>
        <end position="36"/>
    </location>
</feature>
<feature type="compositionally biased region" description="Polar residues" evidence="2">
    <location>
        <begin position="88"/>
        <end position="107"/>
    </location>
</feature>
<organism evidence="5 6">
    <name type="scientific">Seminavis robusta</name>
    <dbReference type="NCBI Taxonomy" id="568900"/>
    <lineage>
        <taxon>Eukaryota</taxon>
        <taxon>Sar</taxon>
        <taxon>Stramenopiles</taxon>
        <taxon>Ochrophyta</taxon>
        <taxon>Bacillariophyta</taxon>
        <taxon>Bacillariophyceae</taxon>
        <taxon>Bacillariophycidae</taxon>
        <taxon>Naviculales</taxon>
        <taxon>Naviculaceae</taxon>
        <taxon>Seminavis</taxon>
    </lineage>
</organism>
<dbReference type="GO" id="GO:0016020">
    <property type="term" value="C:membrane"/>
    <property type="evidence" value="ECO:0007669"/>
    <property type="project" value="TreeGrafter"/>
</dbReference>
<feature type="transmembrane region" description="Helical" evidence="3">
    <location>
        <begin position="904"/>
        <end position="923"/>
    </location>
</feature>
<comment type="caution">
    <text evidence="5">The sequence shown here is derived from an EMBL/GenBank/DDBJ whole genome shotgun (WGS) entry which is preliminary data.</text>
</comment>
<keyword evidence="3" id="KW-0472">Membrane</keyword>
<feature type="compositionally biased region" description="Basic and acidic residues" evidence="2">
    <location>
        <begin position="39"/>
        <end position="49"/>
    </location>
</feature>
<evidence type="ECO:0000313" key="6">
    <source>
        <dbReference type="Proteomes" id="UP001153069"/>
    </source>
</evidence>
<dbReference type="PANTHER" id="PTHR10796">
    <property type="entry name" value="PATCHED-RELATED"/>
    <property type="match status" value="1"/>
</dbReference>
<dbReference type="OrthoDB" id="190529at2759"/>
<evidence type="ECO:0000256" key="1">
    <source>
        <dbReference type="ARBA" id="ARBA00005585"/>
    </source>
</evidence>
<dbReference type="SUPFAM" id="SSF82866">
    <property type="entry name" value="Multidrug efflux transporter AcrB transmembrane domain"/>
    <property type="match status" value="2"/>
</dbReference>
<feature type="transmembrane region" description="Helical" evidence="3">
    <location>
        <begin position="1027"/>
        <end position="1053"/>
    </location>
</feature>
<dbReference type="Pfam" id="PF12349">
    <property type="entry name" value="Sterol-sensing"/>
    <property type="match status" value="1"/>
</dbReference>
<evidence type="ECO:0000259" key="4">
    <source>
        <dbReference type="PROSITE" id="PS50156"/>
    </source>
</evidence>
<feature type="transmembrane region" description="Helical" evidence="3">
    <location>
        <begin position="587"/>
        <end position="609"/>
    </location>
</feature>
<dbReference type="Proteomes" id="UP001153069">
    <property type="component" value="Unassembled WGS sequence"/>
</dbReference>
<reference evidence="5" key="1">
    <citation type="submission" date="2020-06" db="EMBL/GenBank/DDBJ databases">
        <authorList>
            <consortium name="Plant Systems Biology data submission"/>
        </authorList>
    </citation>
    <scope>NUCLEOTIDE SEQUENCE</scope>
    <source>
        <strain evidence="5">D6</strain>
    </source>
</reference>
<dbReference type="InterPro" id="IPR053958">
    <property type="entry name" value="HMGCR/SNAP/NPC1-like_SSD"/>
</dbReference>
<feature type="transmembrane region" description="Helical" evidence="3">
    <location>
        <begin position="998"/>
        <end position="1021"/>
    </location>
</feature>
<dbReference type="InterPro" id="IPR051697">
    <property type="entry name" value="Patched_domain-protein"/>
</dbReference>
<evidence type="ECO:0000256" key="3">
    <source>
        <dbReference type="SAM" id="Phobius"/>
    </source>
</evidence>
<feature type="transmembrane region" description="Helical" evidence="3">
    <location>
        <begin position="483"/>
        <end position="509"/>
    </location>
</feature>
<dbReference type="InterPro" id="IPR000731">
    <property type="entry name" value="SSD"/>
</dbReference>
<feature type="domain" description="SSD" evidence="4">
    <location>
        <begin position="935"/>
        <end position="1052"/>
    </location>
</feature>
<feature type="compositionally biased region" description="Low complexity" evidence="2">
    <location>
        <begin position="166"/>
        <end position="175"/>
    </location>
</feature>
<feature type="transmembrane region" description="Helical" evidence="3">
    <location>
        <begin position="930"/>
        <end position="950"/>
    </location>
</feature>
<feature type="compositionally biased region" description="Acidic residues" evidence="2">
    <location>
        <begin position="139"/>
        <end position="148"/>
    </location>
</feature>
<feature type="transmembrane region" description="Helical" evidence="3">
    <location>
        <begin position="452"/>
        <end position="471"/>
    </location>
</feature>
<dbReference type="EMBL" id="CAICTM010000339">
    <property type="protein sequence ID" value="CAB9508257.1"/>
    <property type="molecule type" value="Genomic_DNA"/>
</dbReference>
<keyword evidence="3" id="KW-0812">Transmembrane</keyword>
<dbReference type="AlphaFoldDB" id="A0A9N8HD05"/>
<sequence length="1056" mass="118531">MNSNTTTSKGKDEGDQAFLDVWDNVEGEVDVDDLIEEQQTQKEKEHPSNDDDATNSGGKATLTVVAMTNGAAAATGALAATPEKPTKDQQQQALEASTPLTEATSSHYYDVGVEDLDEDLEDNEDNQQKKQQLNVHVETDDEYDDYEADGPNGRSSYFMQNTIPGSSSNNNDTNQQQHNAWTRCVLHLHRIITKLLLCISHVAIHYPRITVIALSGVSIGLLAAGIFTNFTVENDNHDLWPPVESLSVTQTEWLYQESRFNYNPVLMDVLLHKKGANVLGQEGPQRVFDIVDKFTSQSGYKQGCAWAERFGHLYWVGQCHIDSVADFWLERQAIFDAQVQTDKDAIRQMSQLYYPGPTTAAYPDGVPVDVPAILGNTVRDANGTLTSADSYLIQFAIPWSNVTLAFEREAITRMLQLRDDYAAVEDTEGWVMEFRSFSSYADEFNRAIIADLWLIPVAAVIVAAFTVLFAFGKCHKVYSRGLLGVGAVLTIVASLMTTFGILFICGVPFTAQTIMVPFLMFGIGLDDAFIIYGSYNRKDPNKDIPTRIKSTFKDVGISIFLTSLTSMLAFVLGTFSSIPAVRWLCLYAFPAVGIDFFYQITFFVALIVLDEKRIQANRMDYCTCFTVPQDDDDDDDHKKNNNQQDENNGGELVEEAQQQHEDEPTTTTTAPQQTHIADRLMGWWSNQLLKPAVQTIAMLAFLGLSAASIYFATKLDQEFDFTALVPADSYLKEYYDSLDDYTKVTGMMTQAYFKDVDQGDRNIQKQMVQYIDELVATGEVAEPAYFWLRDFTLYSNQQYSESNGTFPSMNFDQQINEFLKDPIYYELYDEDIGRSRQRTVQETRVNLRMLVDAKDSKASVDMLSAVREVSGAQPINQGIDDWKFFTYSGEYHVYEFYREVVEELVFTSLMGVLSVNLIALFFIPHWTAVLFIFPFISLLYINMLGFLYISGVQINAISYITLVMSIGLMVDYIMHILMRYYDSKGTREERVRETMSSMGASIFLGAASTFLGIMALALSTSDILQNIFVSVVGLISFGVVNGLIFLPVVLSLVGPQ</sequence>
<comment type="similarity">
    <text evidence="1">Belongs to the patched family.</text>
</comment>
<feature type="region of interest" description="Disordered" evidence="2">
    <location>
        <begin position="77"/>
        <end position="107"/>
    </location>
</feature>
<feature type="transmembrane region" description="Helical" evidence="3">
    <location>
        <begin position="555"/>
        <end position="575"/>
    </location>
</feature>
<evidence type="ECO:0000313" key="5">
    <source>
        <dbReference type="EMBL" id="CAB9508257.1"/>
    </source>
</evidence>
<dbReference type="PROSITE" id="PS50156">
    <property type="entry name" value="SSD"/>
    <property type="match status" value="2"/>
</dbReference>
<protein>
    <submittedName>
        <fullName evidence="5">Pick C1-like protein 1</fullName>
    </submittedName>
</protein>
<name>A0A9N8HD05_9STRA</name>
<feature type="region of interest" description="Disordered" evidence="2">
    <location>
        <begin position="632"/>
        <end position="672"/>
    </location>
</feature>
<feature type="region of interest" description="Disordered" evidence="2">
    <location>
        <begin position="120"/>
        <end position="175"/>
    </location>
</feature>
<dbReference type="PANTHER" id="PTHR10796:SF92">
    <property type="entry name" value="PATCHED-RELATED, ISOFORM A"/>
    <property type="match status" value="1"/>
</dbReference>
<keyword evidence="3" id="KW-1133">Transmembrane helix</keyword>